<dbReference type="Proteomes" id="UP001231189">
    <property type="component" value="Unassembled WGS sequence"/>
</dbReference>
<dbReference type="GO" id="GO:0005634">
    <property type="term" value="C:nucleus"/>
    <property type="evidence" value="ECO:0007669"/>
    <property type="project" value="UniProtKB-SubCell"/>
</dbReference>
<protein>
    <submittedName>
        <fullName evidence="11">Uncharacterized protein</fullName>
    </submittedName>
</protein>
<dbReference type="InterPro" id="IPR027806">
    <property type="entry name" value="HARBI1_dom"/>
</dbReference>
<name>A0AAD8RVN2_LOLMU</name>
<organism evidence="11 12">
    <name type="scientific">Lolium multiflorum</name>
    <name type="common">Italian ryegrass</name>
    <name type="synonym">Lolium perenne subsp. multiflorum</name>
    <dbReference type="NCBI Taxonomy" id="4521"/>
    <lineage>
        <taxon>Eukaryota</taxon>
        <taxon>Viridiplantae</taxon>
        <taxon>Streptophyta</taxon>
        <taxon>Embryophyta</taxon>
        <taxon>Tracheophyta</taxon>
        <taxon>Spermatophyta</taxon>
        <taxon>Magnoliopsida</taxon>
        <taxon>Liliopsida</taxon>
        <taxon>Poales</taxon>
        <taxon>Poaceae</taxon>
        <taxon>BOP clade</taxon>
        <taxon>Pooideae</taxon>
        <taxon>Poodae</taxon>
        <taxon>Poeae</taxon>
        <taxon>Poeae Chloroplast Group 2 (Poeae type)</taxon>
        <taxon>Loliodinae</taxon>
        <taxon>Loliinae</taxon>
        <taxon>Lolium</taxon>
    </lineage>
</organism>
<evidence type="ECO:0000256" key="2">
    <source>
        <dbReference type="ARBA" id="ARBA00004123"/>
    </source>
</evidence>
<dbReference type="PANTHER" id="PTHR22930">
    <property type="match status" value="1"/>
</dbReference>
<evidence type="ECO:0000259" key="8">
    <source>
        <dbReference type="Pfam" id="PF12776"/>
    </source>
</evidence>
<dbReference type="GO" id="GO:0046872">
    <property type="term" value="F:metal ion binding"/>
    <property type="evidence" value="ECO:0007669"/>
    <property type="project" value="UniProtKB-KW"/>
</dbReference>
<evidence type="ECO:0000256" key="3">
    <source>
        <dbReference type="ARBA" id="ARBA00006958"/>
    </source>
</evidence>
<feature type="domain" description="Myb/SANT-like" evidence="8">
    <location>
        <begin position="7"/>
        <end position="101"/>
    </location>
</feature>
<feature type="domain" description="DUF8040" evidence="10">
    <location>
        <begin position="149"/>
        <end position="240"/>
    </location>
</feature>
<evidence type="ECO:0000256" key="4">
    <source>
        <dbReference type="ARBA" id="ARBA00022722"/>
    </source>
</evidence>
<keyword evidence="4" id="KW-0540">Nuclease</keyword>
<comment type="caution">
    <text evidence="11">The sequence shown here is derived from an EMBL/GenBank/DDBJ whole genome shotgun (WGS) entry which is preliminary data.</text>
</comment>
<proteinExistence type="inferred from homology"/>
<dbReference type="PANTHER" id="PTHR22930:SF280">
    <property type="entry name" value="OS11G0202600 PROTEIN"/>
    <property type="match status" value="1"/>
</dbReference>
<evidence type="ECO:0000259" key="9">
    <source>
        <dbReference type="Pfam" id="PF13359"/>
    </source>
</evidence>
<dbReference type="InterPro" id="IPR045249">
    <property type="entry name" value="HARBI1-like"/>
</dbReference>
<evidence type="ECO:0000256" key="5">
    <source>
        <dbReference type="ARBA" id="ARBA00022723"/>
    </source>
</evidence>
<dbReference type="AlphaFoldDB" id="A0AAD8RVN2"/>
<accession>A0AAD8RVN2</accession>
<sequence>MAEKAVWDKTTVKHFCDICRDEVLAGHRPLGHFNKVGWKNLEVKFAEKTGQKLEHLQLKNKWDNLKRSYTCFMELKHAATGLGWDDARKTVECDEAWWKEHLQMGADAKKAQEALQLLAELSQQAASLGHLANLYNERYYDKGSYRAAQQTGLEWVMECLGRPRYFYKMFRMTPTVFWALHDKLVSTYGLKSTNNVSSVESLAMFLWIVGGPQAFAQAENRFVRSLWTVHMKFKEVLLCLRKLAKDNINPRDPTFSTYHAKVKDDRFWPHSKGAIGAIDGSHIPVSVPAEDVVNHTCRHGYTSQNVLAICDFDMRFTFVVAGWPGSAHDTRVLNHALTEFADQFPVPPQGKYYLVDSGYPNRTGYLAPFKGSTYHLPEFRLRRQRAPQGKYEIFNFLHSSLRNVIERAFGVLKQKWRILKAMPSFSPRRQKHIIIACMALHNFIRDSKLRDKEFDKCDEDEDYMPEAAQATAQPQGDDALEEENEVTMNTIRDRIANALLIARGYRYVDGEHHVVNHMSFV</sequence>
<reference evidence="11" key="1">
    <citation type="submission" date="2023-07" db="EMBL/GenBank/DDBJ databases">
        <title>A chromosome-level genome assembly of Lolium multiflorum.</title>
        <authorList>
            <person name="Chen Y."/>
            <person name="Copetti D."/>
            <person name="Kolliker R."/>
            <person name="Studer B."/>
        </authorList>
    </citation>
    <scope>NUCLEOTIDE SEQUENCE</scope>
    <source>
        <strain evidence="11">02402/16</strain>
        <tissue evidence="11">Leaf</tissue>
    </source>
</reference>
<evidence type="ECO:0000256" key="7">
    <source>
        <dbReference type="ARBA" id="ARBA00023242"/>
    </source>
</evidence>
<dbReference type="InterPro" id="IPR024752">
    <property type="entry name" value="Myb/SANT-like_dom"/>
</dbReference>
<dbReference type="Pfam" id="PF26138">
    <property type="entry name" value="DUF8040"/>
    <property type="match status" value="1"/>
</dbReference>
<evidence type="ECO:0000256" key="1">
    <source>
        <dbReference type="ARBA" id="ARBA00001968"/>
    </source>
</evidence>
<dbReference type="GO" id="GO:0004518">
    <property type="term" value="F:nuclease activity"/>
    <property type="evidence" value="ECO:0007669"/>
    <property type="project" value="UniProtKB-KW"/>
</dbReference>
<comment type="subcellular location">
    <subcellularLocation>
        <location evidence="2">Nucleus</location>
    </subcellularLocation>
</comment>
<dbReference type="Pfam" id="PF13359">
    <property type="entry name" value="DDE_Tnp_4"/>
    <property type="match status" value="1"/>
</dbReference>
<comment type="cofactor">
    <cofactor evidence="1">
        <name>a divalent metal cation</name>
        <dbReference type="ChEBI" id="CHEBI:60240"/>
    </cofactor>
</comment>
<keyword evidence="5" id="KW-0479">Metal-binding</keyword>
<evidence type="ECO:0000313" key="11">
    <source>
        <dbReference type="EMBL" id="KAK1632033.1"/>
    </source>
</evidence>
<dbReference type="EMBL" id="JAUUTY010000005">
    <property type="protein sequence ID" value="KAK1632033.1"/>
    <property type="molecule type" value="Genomic_DNA"/>
</dbReference>
<evidence type="ECO:0000256" key="6">
    <source>
        <dbReference type="ARBA" id="ARBA00022801"/>
    </source>
</evidence>
<gene>
    <name evidence="11" type="ORF">QYE76_006348</name>
</gene>
<evidence type="ECO:0000259" key="10">
    <source>
        <dbReference type="Pfam" id="PF26138"/>
    </source>
</evidence>
<dbReference type="GO" id="GO:0016787">
    <property type="term" value="F:hydrolase activity"/>
    <property type="evidence" value="ECO:0007669"/>
    <property type="project" value="UniProtKB-KW"/>
</dbReference>
<keyword evidence="12" id="KW-1185">Reference proteome</keyword>
<keyword evidence="7" id="KW-0539">Nucleus</keyword>
<dbReference type="InterPro" id="IPR058353">
    <property type="entry name" value="DUF8040"/>
</dbReference>
<feature type="domain" description="DDE Tnp4" evidence="9">
    <location>
        <begin position="278"/>
        <end position="442"/>
    </location>
</feature>
<comment type="similarity">
    <text evidence="3">Belongs to the HARBI1 family.</text>
</comment>
<evidence type="ECO:0000313" key="12">
    <source>
        <dbReference type="Proteomes" id="UP001231189"/>
    </source>
</evidence>
<keyword evidence="6" id="KW-0378">Hydrolase</keyword>
<dbReference type="Pfam" id="PF12776">
    <property type="entry name" value="Myb_DNA-bind_3"/>
    <property type="match status" value="1"/>
</dbReference>